<comment type="subunit">
    <text evidence="17">Homotetramer.</text>
</comment>
<keyword evidence="12 17" id="KW-0456">Lyase</keyword>
<dbReference type="NCBIfam" id="TIGR00196">
    <property type="entry name" value="yjeF_cterm"/>
    <property type="match status" value="1"/>
</dbReference>
<comment type="cofactor">
    <cofactor evidence="18 19">
        <name>K(+)</name>
        <dbReference type="ChEBI" id="CHEBI:29103"/>
    </cofactor>
    <text evidence="18 19">Binds 1 potassium ion per subunit.</text>
</comment>
<comment type="similarity">
    <text evidence="17">Belongs to the NnrD/CARKD family.</text>
</comment>
<evidence type="ECO:0000256" key="1">
    <source>
        <dbReference type="ARBA" id="ARBA00000013"/>
    </source>
</evidence>
<keyword evidence="9 18" id="KW-0630">Potassium</keyword>
<dbReference type="Proteomes" id="UP001221838">
    <property type="component" value="Unassembled WGS sequence"/>
</dbReference>
<dbReference type="InterPro" id="IPR029056">
    <property type="entry name" value="Ribokinase-like"/>
</dbReference>
<comment type="caution">
    <text evidence="18">Lacks conserved residue(s) required for the propagation of feature annotation.</text>
</comment>
<dbReference type="SUPFAM" id="SSF64153">
    <property type="entry name" value="YjeF N-terminal domain-like"/>
    <property type="match status" value="1"/>
</dbReference>
<feature type="binding site" evidence="17">
    <location>
        <position position="263"/>
    </location>
    <ligand>
        <name>(6S)-NADPHX</name>
        <dbReference type="ChEBI" id="CHEBI:64076"/>
    </ligand>
</feature>
<feature type="binding site" evidence="17">
    <location>
        <position position="450"/>
    </location>
    <ligand>
        <name>(6S)-NADPHX</name>
        <dbReference type="ChEBI" id="CHEBI:64076"/>
    </ligand>
</feature>
<comment type="function">
    <text evidence="18">Catalyzes the epimerization of the S- and R-forms of NAD(P)HX, a damaged form of NAD(P)H that is a result of enzymatic or heat-dependent hydration. This is a prerequisite for the S-specific NAD(P)H-hydrate dehydratase to allow the repair of both epimers of NAD(P)HX.</text>
</comment>
<feature type="binding site" evidence="18">
    <location>
        <begin position="127"/>
        <end position="133"/>
    </location>
    <ligand>
        <name>(6S)-NADPHX</name>
        <dbReference type="ChEBI" id="CHEBI:64076"/>
    </ligand>
</feature>
<keyword evidence="10 17" id="KW-0520">NAD</keyword>
<gene>
    <name evidence="17" type="primary">nnrD</name>
    <name evidence="18" type="synonym">nnrE</name>
    <name evidence="22" type="ORF">POL68_06255</name>
</gene>
<dbReference type="InterPro" id="IPR030677">
    <property type="entry name" value="Nnr"/>
</dbReference>
<comment type="function">
    <text evidence="17">Catalyzes the dehydration of the S-form of NAD(P)HX at the expense of ADP, which is converted to AMP. Together with NAD(P)HX epimerase, which catalyzes the epimerization of the S- and R-forms, the enzyme allows the repair of both epimers of NAD(P)HX, a damaged form of NAD(P)H that is a result of enzymatic or heat-dependent hydration.</text>
</comment>
<dbReference type="Pfam" id="PF03853">
    <property type="entry name" value="YjeF_N"/>
    <property type="match status" value="1"/>
</dbReference>
<feature type="binding site" evidence="18">
    <location>
        <position position="123"/>
    </location>
    <ligand>
        <name>K(+)</name>
        <dbReference type="ChEBI" id="CHEBI:29103"/>
    </ligand>
</feature>
<feature type="domain" description="YjeF C-terminal" evidence="20">
    <location>
        <begin position="228"/>
        <end position="509"/>
    </location>
</feature>
<evidence type="ECO:0000256" key="17">
    <source>
        <dbReference type="HAMAP-Rule" id="MF_01965"/>
    </source>
</evidence>
<keyword evidence="11 18" id="KW-0413">Isomerase</keyword>
<keyword evidence="5 18" id="KW-0479">Metal-binding</keyword>
<evidence type="ECO:0000256" key="10">
    <source>
        <dbReference type="ARBA" id="ARBA00023027"/>
    </source>
</evidence>
<evidence type="ECO:0000256" key="3">
    <source>
        <dbReference type="ARBA" id="ARBA00006001"/>
    </source>
</evidence>
<evidence type="ECO:0000256" key="9">
    <source>
        <dbReference type="ARBA" id="ARBA00022958"/>
    </source>
</evidence>
<sequence>MQLVLTAAQMREAEQAAESKYGMPSALLMENAGRALAEVARSLAGPRGRFNVVCGPGNNGGDGLVAARFLLEGGARLAVAVVGDRAKMTAEAQRNLKALEATAFRAQALETLPELGPEDVVVDALFGTGLSRAPEGPFAEAIQHIDRWRGAGAKVVAADVPSGLQSDTGEPFSPCVEADVTVAFGLLKRGQVLEPGATHCGELRRVDIGLSMAAAQGLSGPVLPLLVEESDARGVLPPRRADSHKGTYGHVLAVAGSRGKSGAAALVARAALRAGAGLVSVATRGEVLDAVMAHAPEIMGIPLEASGPLGLADLEPLLAAAEGKDALVIGPGIPRGPETGKLIGELLARVDADVVLDADALNAVATDLSVLRQAKQQVVLTPHPGEMARLTGLSTKEVQARRLEVAREFAMAHGVTLVLKGTRTLTVSADGDIYINPTGNPGMATGGTGDVLSGICGAFLAQGVPVHEAIWAAVYTHGLAGDLVARRSGQVGLIASELLQGLCDVWLRWER</sequence>
<dbReference type="EMBL" id="JAQNDM010000002">
    <property type="protein sequence ID" value="MDC0708067.1"/>
    <property type="molecule type" value="Genomic_DNA"/>
</dbReference>
<feature type="binding site" evidence="18">
    <location>
        <position position="59"/>
    </location>
    <ligand>
        <name>K(+)</name>
        <dbReference type="ChEBI" id="CHEBI:29103"/>
    </ligand>
</feature>
<dbReference type="Gene3D" id="3.40.1190.20">
    <property type="match status" value="1"/>
</dbReference>
<feature type="binding site" evidence="18">
    <location>
        <begin position="58"/>
        <end position="62"/>
    </location>
    <ligand>
        <name>(6S)-NADPHX</name>
        <dbReference type="ChEBI" id="CHEBI:64076"/>
    </ligand>
</feature>
<evidence type="ECO:0000259" key="21">
    <source>
        <dbReference type="PROSITE" id="PS51385"/>
    </source>
</evidence>
<dbReference type="PROSITE" id="PS51383">
    <property type="entry name" value="YJEF_C_3"/>
    <property type="match status" value="1"/>
</dbReference>
<evidence type="ECO:0000256" key="6">
    <source>
        <dbReference type="ARBA" id="ARBA00022741"/>
    </source>
</evidence>
<dbReference type="HAMAP" id="MF_01966">
    <property type="entry name" value="NADHX_epimerase"/>
    <property type="match status" value="1"/>
</dbReference>
<feature type="binding site" evidence="17">
    <location>
        <begin position="420"/>
        <end position="424"/>
    </location>
    <ligand>
        <name>AMP</name>
        <dbReference type="ChEBI" id="CHEBI:456215"/>
    </ligand>
</feature>
<evidence type="ECO:0000256" key="12">
    <source>
        <dbReference type="ARBA" id="ARBA00023239"/>
    </source>
</evidence>
<evidence type="ECO:0000259" key="20">
    <source>
        <dbReference type="PROSITE" id="PS51383"/>
    </source>
</evidence>
<feature type="binding site" evidence="17">
    <location>
        <position position="383"/>
    </location>
    <ligand>
        <name>(6S)-NADPHX</name>
        <dbReference type="ChEBI" id="CHEBI:64076"/>
    </ligand>
</feature>
<evidence type="ECO:0000256" key="2">
    <source>
        <dbReference type="ARBA" id="ARBA00000909"/>
    </source>
</evidence>
<comment type="catalytic activity">
    <reaction evidence="1 18 19">
        <text>(6R)-NADHX = (6S)-NADHX</text>
        <dbReference type="Rhea" id="RHEA:32215"/>
        <dbReference type="ChEBI" id="CHEBI:64074"/>
        <dbReference type="ChEBI" id="CHEBI:64075"/>
        <dbReference type="EC" id="5.1.99.6"/>
    </reaction>
</comment>
<evidence type="ECO:0000256" key="8">
    <source>
        <dbReference type="ARBA" id="ARBA00022857"/>
    </source>
</evidence>
<evidence type="ECO:0000256" key="5">
    <source>
        <dbReference type="ARBA" id="ARBA00022723"/>
    </source>
</evidence>
<evidence type="ECO:0000256" key="7">
    <source>
        <dbReference type="ARBA" id="ARBA00022840"/>
    </source>
</evidence>
<organism evidence="22 23">
    <name type="scientific">Stigmatella ashevillensis</name>
    <dbReference type="NCBI Taxonomy" id="2995309"/>
    <lineage>
        <taxon>Bacteria</taxon>
        <taxon>Pseudomonadati</taxon>
        <taxon>Myxococcota</taxon>
        <taxon>Myxococcia</taxon>
        <taxon>Myxococcales</taxon>
        <taxon>Cystobacterineae</taxon>
        <taxon>Archangiaceae</taxon>
        <taxon>Stigmatella</taxon>
    </lineage>
</organism>
<evidence type="ECO:0000256" key="4">
    <source>
        <dbReference type="ARBA" id="ARBA00009524"/>
    </source>
</evidence>
<dbReference type="PROSITE" id="PS51385">
    <property type="entry name" value="YJEF_N"/>
    <property type="match status" value="1"/>
</dbReference>
<protein>
    <recommendedName>
        <fullName evidence="19">Bifunctional NAD(P)H-hydrate repair enzyme</fullName>
    </recommendedName>
    <alternativeName>
        <fullName evidence="19">Nicotinamide nucleotide repair protein</fullName>
    </alternativeName>
    <domain>
        <recommendedName>
            <fullName evidence="19">ADP-dependent (S)-NAD(P)H-hydrate dehydratase</fullName>
            <ecNumber evidence="19">4.2.1.136</ecNumber>
        </recommendedName>
        <alternativeName>
            <fullName evidence="19">ADP-dependent NAD(P)HX dehydratase</fullName>
        </alternativeName>
    </domain>
    <domain>
        <recommendedName>
            <fullName evidence="19">NAD(P)H-hydrate epimerase</fullName>
            <ecNumber evidence="19">5.1.99.6</ecNumber>
        </recommendedName>
    </domain>
</protein>
<reference evidence="22 23" key="1">
    <citation type="submission" date="2022-11" db="EMBL/GenBank/DDBJ databases">
        <title>Minimal conservation of predation-associated metabolite biosynthetic gene clusters underscores biosynthetic potential of Myxococcota including descriptions for ten novel species: Archangium lansinium sp. nov., Myxococcus landrumus sp. nov., Nannocystis bai.</title>
        <authorList>
            <person name="Ahearne A."/>
            <person name="Stevens C."/>
            <person name="Dowd S."/>
        </authorList>
    </citation>
    <scope>NUCLEOTIDE SEQUENCE [LARGE SCALE GENOMIC DNA]</scope>
    <source>
        <strain evidence="22 23">NCWAL01</strain>
    </source>
</reference>
<evidence type="ECO:0000256" key="15">
    <source>
        <dbReference type="ARBA" id="ARBA00048238"/>
    </source>
</evidence>
<dbReference type="InterPro" id="IPR004443">
    <property type="entry name" value="YjeF_N_dom"/>
</dbReference>
<comment type="cofactor">
    <cofactor evidence="17">
        <name>Mg(2+)</name>
        <dbReference type="ChEBI" id="CHEBI:18420"/>
    </cofactor>
</comment>
<dbReference type="EC" id="5.1.99.6" evidence="19"/>
<evidence type="ECO:0000256" key="19">
    <source>
        <dbReference type="PIRNR" id="PIRNR017184"/>
    </source>
</evidence>
<dbReference type="Gene3D" id="3.40.50.10260">
    <property type="entry name" value="YjeF N-terminal domain"/>
    <property type="match status" value="1"/>
</dbReference>
<accession>A0ABT5D339</accession>
<dbReference type="SUPFAM" id="SSF53613">
    <property type="entry name" value="Ribokinase-like"/>
    <property type="match status" value="1"/>
</dbReference>
<dbReference type="RefSeq" id="WP_272135539.1">
    <property type="nucleotide sequence ID" value="NZ_JAQNDM010000002.1"/>
</dbReference>
<feature type="domain" description="YjeF N-terminal" evidence="21">
    <location>
        <begin position="10"/>
        <end position="216"/>
    </location>
</feature>
<evidence type="ECO:0000256" key="16">
    <source>
        <dbReference type="ARBA" id="ARBA00049209"/>
    </source>
</evidence>
<name>A0ABT5D339_9BACT</name>
<keyword evidence="7 17" id="KW-0067">ATP-binding</keyword>
<comment type="catalytic activity">
    <reaction evidence="16 17 19">
        <text>(6S)-NADPHX + ADP = AMP + phosphate + NADPH + H(+)</text>
        <dbReference type="Rhea" id="RHEA:32235"/>
        <dbReference type="ChEBI" id="CHEBI:15378"/>
        <dbReference type="ChEBI" id="CHEBI:43474"/>
        <dbReference type="ChEBI" id="CHEBI:57783"/>
        <dbReference type="ChEBI" id="CHEBI:64076"/>
        <dbReference type="ChEBI" id="CHEBI:456215"/>
        <dbReference type="ChEBI" id="CHEBI:456216"/>
        <dbReference type="EC" id="4.2.1.136"/>
    </reaction>
</comment>
<dbReference type="NCBIfam" id="TIGR00197">
    <property type="entry name" value="yjeF_nterm"/>
    <property type="match status" value="1"/>
</dbReference>
<feature type="binding site" evidence="17">
    <location>
        <position position="449"/>
    </location>
    <ligand>
        <name>AMP</name>
        <dbReference type="ChEBI" id="CHEBI:456215"/>
    </ligand>
</feature>
<proteinExistence type="inferred from homology"/>
<evidence type="ECO:0000313" key="23">
    <source>
        <dbReference type="Proteomes" id="UP001221838"/>
    </source>
</evidence>
<dbReference type="PIRSF" id="PIRSF017184">
    <property type="entry name" value="Nnr"/>
    <property type="match status" value="1"/>
</dbReference>
<feature type="binding site" evidence="18">
    <location>
        <position position="162"/>
    </location>
    <ligand>
        <name>K(+)</name>
        <dbReference type="ChEBI" id="CHEBI:29103"/>
    </ligand>
</feature>
<evidence type="ECO:0000256" key="11">
    <source>
        <dbReference type="ARBA" id="ARBA00023235"/>
    </source>
</evidence>
<dbReference type="PANTHER" id="PTHR12592:SF0">
    <property type="entry name" value="ATP-DEPENDENT (S)-NAD(P)H-HYDRATE DEHYDRATASE"/>
    <property type="match status" value="1"/>
</dbReference>
<dbReference type="EC" id="4.2.1.136" evidence="19"/>
<keyword evidence="6 17" id="KW-0547">Nucleotide-binding</keyword>
<keyword evidence="8 17" id="KW-0521">NADP</keyword>
<dbReference type="InterPro" id="IPR036652">
    <property type="entry name" value="YjeF_N_dom_sf"/>
</dbReference>
<comment type="similarity">
    <text evidence="3 19">In the N-terminal section; belongs to the NnrE/AIBP family.</text>
</comment>
<evidence type="ECO:0000256" key="14">
    <source>
        <dbReference type="ARBA" id="ARBA00025153"/>
    </source>
</evidence>
<comment type="function">
    <text evidence="14 19">Bifunctional enzyme that catalyzes the epimerization of the S- and R-forms of NAD(P)HX and the dehydration of the S-form of NAD(P)HX at the expense of ADP, which is converted to AMP. This allows the repair of both epimers of NAD(P)HX, a damaged form of NAD(P)H that is a result of enzymatic or heat-dependent hydration.</text>
</comment>
<comment type="similarity">
    <text evidence="4 19">In the C-terminal section; belongs to the NnrD/CARKD family.</text>
</comment>
<dbReference type="InterPro" id="IPR000631">
    <property type="entry name" value="CARKD"/>
</dbReference>
<keyword evidence="13" id="KW-0511">Multifunctional enzyme</keyword>
<comment type="similarity">
    <text evidence="18">Belongs to the NnrE/AIBP family.</text>
</comment>
<comment type="catalytic activity">
    <reaction evidence="2 18 19">
        <text>(6R)-NADPHX = (6S)-NADPHX</text>
        <dbReference type="Rhea" id="RHEA:32227"/>
        <dbReference type="ChEBI" id="CHEBI:64076"/>
        <dbReference type="ChEBI" id="CHEBI:64077"/>
        <dbReference type="EC" id="5.1.99.6"/>
    </reaction>
</comment>
<dbReference type="CDD" id="cd01171">
    <property type="entry name" value="YXKO-related"/>
    <property type="match status" value="1"/>
</dbReference>
<dbReference type="HAMAP" id="MF_01965">
    <property type="entry name" value="NADHX_dehydratase"/>
    <property type="match status" value="1"/>
</dbReference>
<dbReference type="PANTHER" id="PTHR12592">
    <property type="entry name" value="ATP-DEPENDENT (S)-NAD(P)H-HYDRATE DEHYDRATASE FAMILY MEMBER"/>
    <property type="match status" value="1"/>
</dbReference>
<comment type="catalytic activity">
    <reaction evidence="15 17 19">
        <text>(6S)-NADHX + ADP = AMP + phosphate + NADH + H(+)</text>
        <dbReference type="Rhea" id="RHEA:32223"/>
        <dbReference type="ChEBI" id="CHEBI:15378"/>
        <dbReference type="ChEBI" id="CHEBI:43474"/>
        <dbReference type="ChEBI" id="CHEBI:57945"/>
        <dbReference type="ChEBI" id="CHEBI:64074"/>
        <dbReference type="ChEBI" id="CHEBI:456215"/>
        <dbReference type="ChEBI" id="CHEBI:456216"/>
        <dbReference type="EC" id="4.2.1.136"/>
    </reaction>
</comment>
<comment type="caution">
    <text evidence="22">The sequence shown here is derived from an EMBL/GenBank/DDBJ whole genome shotgun (WGS) entry which is preliminary data.</text>
</comment>
<feature type="binding site" evidence="17">
    <location>
        <position position="332"/>
    </location>
    <ligand>
        <name>(6S)-NADPHX</name>
        <dbReference type="ChEBI" id="CHEBI:64076"/>
    </ligand>
</feature>
<dbReference type="Pfam" id="PF01256">
    <property type="entry name" value="Carb_kinase"/>
    <property type="match status" value="1"/>
</dbReference>
<feature type="binding site" evidence="18">
    <location>
        <position position="159"/>
    </location>
    <ligand>
        <name>(6S)-NADPHX</name>
        <dbReference type="ChEBI" id="CHEBI:64076"/>
    </ligand>
</feature>
<keyword evidence="23" id="KW-1185">Reference proteome</keyword>
<evidence type="ECO:0000313" key="22">
    <source>
        <dbReference type="EMBL" id="MDC0708067.1"/>
    </source>
</evidence>
<evidence type="ECO:0000256" key="13">
    <source>
        <dbReference type="ARBA" id="ARBA00023268"/>
    </source>
</evidence>
<evidence type="ECO:0000256" key="18">
    <source>
        <dbReference type="HAMAP-Rule" id="MF_01966"/>
    </source>
</evidence>